<organism evidence="5 6">
    <name type="scientific">Rhodopirellula baltica WH47</name>
    <dbReference type="NCBI Taxonomy" id="991778"/>
    <lineage>
        <taxon>Bacteria</taxon>
        <taxon>Pseudomonadati</taxon>
        <taxon>Planctomycetota</taxon>
        <taxon>Planctomycetia</taxon>
        <taxon>Pirellulales</taxon>
        <taxon>Pirellulaceae</taxon>
        <taxon>Rhodopirellula</taxon>
    </lineage>
</organism>
<dbReference type="InterPro" id="IPR011006">
    <property type="entry name" value="CheY-like_superfamily"/>
</dbReference>
<evidence type="ECO:0000256" key="3">
    <source>
        <dbReference type="PROSITE-ProRule" id="PRU00169"/>
    </source>
</evidence>
<evidence type="ECO:0000313" key="6">
    <source>
        <dbReference type="Proteomes" id="UP000006222"/>
    </source>
</evidence>
<dbReference type="Pfam" id="PF00072">
    <property type="entry name" value="Response_reg"/>
    <property type="match status" value="1"/>
</dbReference>
<dbReference type="Proteomes" id="UP000006222">
    <property type="component" value="Unassembled WGS sequence"/>
</dbReference>
<evidence type="ECO:0000256" key="2">
    <source>
        <dbReference type="ARBA" id="ARBA00023012"/>
    </source>
</evidence>
<dbReference type="SUPFAM" id="SSF52172">
    <property type="entry name" value="CheY-like"/>
    <property type="match status" value="1"/>
</dbReference>
<keyword evidence="2" id="KW-0902">Two-component regulatory system</keyword>
<evidence type="ECO:0000313" key="5">
    <source>
        <dbReference type="EMBL" id="EGF26319.1"/>
    </source>
</evidence>
<dbReference type="GO" id="GO:0000160">
    <property type="term" value="P:phosphorelay signal transduction system"/>
    <property type="evidence" value="ECO:0007669"/>
    <property type="project" value="UniProtKB-KW"/>
</dbReference>
<dbReference type="InterPro" id="IPR001789">
    <property type="entry name" value="Sig_transdc_resp-reg_receiver"/>
</dbReference>
<dbReference type="SMART" id="SM00448">
    <property type="entry name" value="REC"/>
    <property type="match status" value="1"/>
</dbReference>
<dbReference type="AlphaFoldDB" id="F2AVL1"/>
<dbReference type="PANTHER" id="PTHR44591">
    <property type="entry name" value="STRESS RESPONSE REGULATOR PROTEIN 1"/>
    <property type="match status" value="1"/>
</dbReference>
<evidence type="ECO:0000256" key="1">
    <source>
        <dbReference type="ARBA" id="ARBA00022553"/>
    </source>
</evidence>
<dbReference type="CDD" id="cd00156">
    <property type="entry name" value="REC"/>
    <property type="match status" value="1"/>
</dbReference>
<evidence type="ECO:0000259" key="4">
    <source>
        <dbReference type="PROSITE" id="PS50110"/>
    </source>
</evidence>
<sequence>MIAKNMNAPEKKRVLIAEDDPVLRHLLQFTLDRAGMEVTAVADGQLAWDEIQSGEKFDVLVTDHEMPELSGVDLIGRVVETTSISVIVLCTAKGFEIDPDRIVDRPGLVSLVSKPFSPKQLVSIIEERLKKNAADGA</sequence>
<dbReference type="InterPro" id="IPR050595">
    <property type="entry name" value="Bact_response_regulator"/>
</dbReference>
<reference evidence="5 6" key="1">
    <citation type="journal article" date="2013" name="Mar. Genomics">
        <title>Expression of sulfatases in Rhodopirellula baltica and the diversity of sulfatases in the genus Rhodopirellula.</title>
        <authorList>
            <person name="Wegner C.E."/>
            <person name="Richter-Heitmann T."/>
            <person name="Klindworth A."/>
            <person name="Klockow C."/>
            <person name="Richter M."/>
            <person name="Achstetter T."/>
            <person name="Glockner F.O."/>
            <person name="Harder J."/>
        </authorList>
    </citation>
    <scope>NUCLEOTIDE SEQUENCE [LARGE SCALE GENOMIC DNA]</scope>
    <source>
        <strain evidence="5 6">WH47</strain>
    </source>
</reference>
<feature type="domain" description="Response regulatory" evidence="4">
    <location>
        <begin position="13"/>
        <end position="129"/>
    </location>
</feature>
<dbReference type="Gene3D" id="3.40.50.2300">
    <property type="match status" value="1"/>
</dbReference>
<comment type="caution">
    <text evidence="5">The sequence shown here is derived from an EMBL/GenBank/DDBJ whole genome shotgun (WGS) entry which is preliminary data.</text>
</comment>
<dbReference type="EMBL" id="AFAR01000189">
    <property type="protein sequence ID" value="EGF26319.1"/>
    <property type="molecule type" value="Genomic_DNA"/>
</dbReference>
<proteinExistence type="predicted"/>
<dbReference type="PANTHER" id="PTHR44591:SF14">
    <property type="entry name" value="PROTEIN PILG"/>
    <property type="match status" value="1"/>
</dbReference>
<feature type="modified residue" description="4-aspartylphosphate" evidence="3">
    <location>
        <position position="63"/>
    </location>
</feature>
<gene>
    <name evidence="5" type="ORF">RBWH47_02270</name>
</gene>
<dbReference type="PATRIC" id="fig|991778.3.peg.3997"/>
<keyword evidence="1 3" id="KW-0597">Phosphoprotein</keyword>
<accession>F2AVL1</accession>
<dbReference type="PROSITE" id="PS50110">
    <property type="entry name" value="RESPONSE_REGULATORY"/>
    <property type="match status" value="1"/>
</dbReference>
<name>F2AVL1_RHOBT</name>
<dbReference type="RefSeq" id="WP_007327671.1">
    <property type="nucleotide sequence ID" value="NZ_AFAR01000189.1"/>
</dbReference>
<protein>
    <submittedName>
        <fullName evidence="5">Two-component response regulator</fullName>
    </submittedName>
</protein>